<accession>A0A699X7E1</accession>
<protein>
    <submittedName>
        <fullName evidence="1">Uncharacterized protein</fullName>
    </submittedName>
</protein>
<comment type="caution">
    <text evidence="1">The sequence shown here is derived from an EMBL/GenBank/DDBJ whole genome shotgun (WGS) entry which is preliminary data.</text>
</comment>
<feature type="non-terminal residue" evidence="1">
    <location>
        <position position="1"/>
    </location>
</feature>
<evidence type="ECO:0000313" key="1">
    <source>
        <dbReference type="EMBL" id="GFD55459.1"/>
    </source>
</evidence>
<gene>
    <name evidence="1" type="ORF">Tci_927428</name>
</gene>
<organism evidence="1">
    <name type="scientific">Tanacetum cinerariifolium</name>
    <name type="common">Dalmatian daisy</name>
    <name type="synonym">Chrysanthemum cinerariifolium</name>
    <dbReference type="NCBI Taxonomy" id="118510"/>
    <lineage>
        <taxon>Eukaryota</taxon>
        <taxon>Viridiplantae</taxon>
        <taxon>Streptophyta</taxon>
        <taxon>Embryophyta</taxon>
        <taxon>Tracheophyta</taxon>
        <taxon>Spermatophyta</taxon>
        <taxon>Magnoliopsida</taxon>
        <taxon>eudicotyledons</taxon>
        <taxon>Gunneridae</taxon>
        <taxon>Pentapetalae</taxon>
        <taxon>asterids</taxon>
        <taxon>campanulids</taxon>
        <taxon>Asterales</taxon>
        <taxon>Asteraceae</taxon>
        <taxon>Asteroideae</taxon>
        <taxon>Anthemideae</taxon>
        <taxon>Anthemidinae</taxon>
        <taxon>Tanacetum</taxon>
    </lineage>
</organism>
<proteinExistence type="predicted"/>
<name>A0A699X7E1_TANCI</name>
<dbReference type="EMBL" id="BKCJ011818267">
    <property type="protein sequence ID" value="GFD55459.1"/>
    <property type="molecule type" value="Genomic_DNA"/>
</dbReference>
<dbReference type="AlphaFoldDB" id="A0A699X7E1"/>
<sequence length="82" mass="8720">DPEGSSVPSGVAEPRDDGLADSVFGLNLLTCPPFKRYVISSDDSYHSDSHSEVNFFARSTVPDTPVMTIVVTTTIAADAFVV</sequence>
<reference evidence="1" key="1">
    <citation type="journal article" date="2019" name="Sci. Rep.">
        <title>Draft genome of Tanacetum cinerariifolium, the natural source of mosquito coil.</title>
        <authorList>
            <person name="Yamashiro T."/>
            <person name="Shiraishi A."/>
            <person name="Satake H."/>
            <person name="Nakayama K."/>
        </authorList>
    </citation>
    <scope>NUCLEOTIDE SEQUENCE</scope>
</reference>